<dbReference type="EMBL" id="RAZM01000158">
    <property type="protein sequence ID" value="RLT78205.1"/>
    <property type="molecule type" value="Genomic_DNA"/>
</dbReference>
<evidence type="ECO:0008006" key="3">
    <source>
        <dbReference type="Google" id="ProtNLM"/>
    </source>
</evidence>
<dbReference type="AlphaFoldDB" id="A0A3L8A1Y9"/>
<comment type="caution">
    <text evidence="1">The sequence shown here is derived from an EMBL/GenBank/DDBJ whole genome shotgun (WGS) entry which is preliminary data.</text>
</comment>
<gene>
    <name evidence="1" type="ORF">D7Y07_20570</name>
</gene>
<dbReference type="Pfam" id="PF15869">
    <property type="entry name" value="TolB_like"/>
    <property type="match status" value="1"/>
</dbReference>
<proteinExistence type="predicted"/>
<organism evidence="1 2">
    <name type="scientific">Bacteroides acidifaciens</name>
    <dbReference type="NCBI Taxonomy" id="85831"/>
    <lineage>
        <taxon>Bacteria</taxon>
        <taxon>Pseudomonadati</taxon>
        <taxon>Bacteroidota</taxon>
        <taxon>Bacteroidia</taxon>
        <taxon>Bacteroidales</taxon>
        <taxon>Bacteroidaceae</taxon>
        <taxon>Bacteroides</taxon>
    </lineage>
</organism>
<protein>
    <recommendedName>
        <fullName evidence="3">6-bladed beta-propeller</fullName>
    </recommendedName>
</protein>
<dbReference type="InterPro" id="IPR011044">
    <property type="entry name" value="Quino_amine_DH_bsu"/>
</dbReference>
<reference evidence="1 2" key="1">
    <citation type="submission" date="2018-09" db="EMBL/GenBank/DDBJ databases">
        <title>Murine metabolic-syndrome-specific gut microbial biobank.</title>
        <authorList>
            <person name="Liu C."/>
        </authorList>
    </citation>
    <scope>NUCLEOTIDE SEQUENCE [LARGE SCALE GENOMIC DNA]</scope>
    <source>
        <strain evidence="1 2">0.1X-D8-26</strain>
    </source>
</reference>
<name>A0A3L8A1Y9_9BACE</name>
<evidence type="ECO:0000313" key="2">
    <source>
        <dbReference type="Proteomes" id="UP000267159"/>
    </source>
</evidence>
<evidence type="ECO:0000313" key="1">
    <source>
        <dbReference type="EMBL" id="RLT78205.1"/>
    </source>
</evidence>
<sequence>MFLLKIDIDMIDTKNKMPLLGGILIFLLLSCRSSNQETIRVENIICQPIICEDNYIIGGPREMALSDSILTVMDAKSDSMLLFFNVKSGKYLGKAGIRGQGPSEFTVLSSLESHGGGSFSFYDINKKTFYYTNSVMGDGVQFIPAFRVDSGLPLEVHPMANGKFIAPGIYEEYRYCVLDSSGQVHNTFGEWPYRDEDEKKVSGIVRSQAYMFGIAPSPSKTKFIASLLSADILSFYQLENDSVHLQKETILTYPDYEYRNSPTVYSGASKDSPINYLCATCSENYVYVLYSGKNFRQDALASFSGNVIYVYTWNGNKIAMLKSDKMLGKICLAEDGKTMYAIAYDLDPVLVQFPLPQWE</sequence>
<dbReference type="SUPFAM" id="SSF50969">
    <property type="entry name" value="YVTN repeat-like/Quinoprotein amine dehydrogenase"/>
    <property type="match status" value="1"/>
</dbReference>
<dbReference type="PROSITE" id="PS51257">
    <property type="entry name" value="PROKAR_LIPOPROTEIN"/>
    <property type="match status" value="1"/>
</dbReference>
<dbReference type="STRING" id="1235814.GCA_000613385_00308"/>
<accession>A0A3L8A1Y9</accession>
<dbReference type="Proteomes" id="UP000267159">
    <property type="component" value="Unassembled WGS sequence"/>
</dbReference>